<evidence type="ECO:0000256" key="2">
    <source>
        <dbReference type="ARBA" id="ARBA00022438"/>
    </source>
</evidence>
<dbReference type="EMBL" id="RZNX01000003">
    <property type="protein sequence ID" value="RUT31620.1"/>
    <property type="molecule type" value="Genomic_DNA"/>
</dbReference>
<evidence type="ECO:0000256" key="5">
    <source>
        <dbReference type="ARBA" id="ARBA00022801"/>
    </source>
</evidence>
<keyword evidence="2 6" id="KW-0031">Aminopeptidase</keyword>
<dbReference type="CDD" id="cd01086">
    <property type="entry name" value="MetAP1"/>
    <property type="match status" value="1"/>
</dbReference>
<feature type="binding site" evidence="6">
    <location>
        <position position="202"/>
    </location>
    <ligand>
        <name>a divalent metal cation</name>
        <dbReference type="ChEBI" id="CHEBI:60240"/>
        <label>2</label>
        <note>catalytic</note>
    </ligand>
</feature>
<evidence type="ECO:0000313" key="10">
    <source>
        <dbReference type="Proteomes" id="UP000272464"/>
    </source>
</evidence>
<evidence type="ECO:0000313" key="9">
    <source>
        <dbReference type="EMBL" id="RUT31620.1"/>
    </source>
</evidence>
<dbReference type="InterPro" id="IPR002467">
    <property type="entry name" value="Pept_M24A_MAP1"/>
</dbReference>
<evidence type="ECO:0000256" key="7">
    <source>
        <dbReference type="RuleBase" id="RU003653"/>
    </source>
</evidence>
<reference evidence="9 10" key="1">
    <citation type="submission" date="2018-12" db="EMBL/GenBank/DDBJ databases">
        <authorList>
            <person name="Sun L."/>
            <person name="Chen Z."/>
        </authorList>
    </citation>
    <scope>NUCLEOTIDE SEQUENCE [LARGE SCALE GENOMIC DNA]</scope>
    <source>
        <strain evidence="9 10">3-5-3</strain>
    </source>
</reference>
<dbReference type="PANTHER" id="PTHR43330:SF17">
    <property type="entry name" value="METHIONINE AMINOPEPTIDASE"/>
    <property type="match status" value="1"/>
</dbReference>
<feature type="binding site" evidence="6">
    <location>
        <position position="106"/>
    </location>
    <ligand>
        <name>a divalent metal cation</name>
        <dbReference type="ChEBI" id="CHEBI:60240"/>
        <label>2</label>
        <note>catalytic</note>
    </ligand>
</feature>
<evidence type="ECO:0000256" key="6">
    <source>
        <dbReference type="HAMAP-Rule" id="MF_01974"/>
    </source>
</evidence>
<dbReference type="GO" id="GO:0004239">
    <property type="term" value="F:initiator methionyl aminopeptidase activity"/>
    <property type="evidence" value="ECO:0007669"/>
    <property type="project" value="UniProtKB-UniRule"/>
</dbReference>
<dbReference type="AlphaFoldDB" id="A0A3S1BSR0"/>
<dbReference type="PRINTS" id="PR00599">
    <property type="entry name" value="MAPEPTIDASE"/>
</dbReference>
<name>A0A3S1BSR0_9BACL</name>
<organism evidence="9 10">
    <name type="scientific">Paenibacillus zeisoli</name>
    <dbReference type="NCBI Taxonomy" id="2496267"/>
    <lineage>
        <taxon>Bacteria</taxon>
        <taxon>Bacillati</taxon>
        <taxon>Bacillota</taxon>
        <taxon>Bacilli</taxon>
        <taxon>Bacillales</taxon>
        <taxon>Paenibacillaceae</taxon>
        <taxon>Paenibacillus</taxon>
    </lineage>
</organism>
<dbReference type="EC" id="3.4.11.18" evidence="6 7"/>
<evidence type="ECO:0000259" key="8">
    <source>
        <dbReference type="Pfam" id="PF00557"/>
    </source>
</evidence>
<feature type="binding site" evidence="6">
    <location>
        <position position="95"/>
    </location>
    <ligand>
        <name>a divalent metal cation</name>
        <dbReference type="ChEBI" id="CHEBI:60240"/>
        <label>1</label>
    </ligand>
</feature>
<comment type="cofactor">
    <cofactor evidence="6">
        <name>Co(2+)</name>
        <dbReference type="ChEBI" id="CHEBI:48828"/>
    </cofactor>
    <cofactor evidence="6">
        <name>Zn(2+)</name>
        <dbReference type="ChEBI" id="CHEBI:29105"/>
    </cofactor>
    <cofactor evidence="6">
        <name>Mn(2+)</name>
        <dbReference type="ChEBI" id="CHEBI:29035"/>
    </cofactor>
    <cofactor evidence="6">
        <name>Fe(2+)</name>
        <dbReference type="ChEBI" id="CHEBI:29033"/>
    </cofactor>
    <text evidence="6">Binds 2 divalent metal cations per subunit. Has a high-affinity and a low affinity metal-binding site. The true nature of the physiological cofactor is under debate. The enzyme is active with cobalt, zinc, manganese or divalent iron ions. Most likely, methionine aminopeptidases function as mononuclear Fe(2+)-metalloproteases under physiological conditions, and the catalytically relevant metal-binding site has been assigned to the histidine-containing high-affinity site.</text>
</comment>
<dbReference type="GO" id="GO:0006508">
    <property type="term" value="P:proteolysis"/>
    <property type="evidence" value="ECO:0007669"/>
    <property type="project" value="UniProtKB-KW"/>
</dbReference>
<dbReference type="NCBIfam" id="TIGR00500">
    <property type="entry name" value="met_pdase_I"/>
    <property type="match status" value="1"/>
</dbReference>
<dbReference type="GO" id="GO:0070006">
    <property type="term" value="F:metalloaminopeptidase activity"/>
    <property type="evidence" value="ECO:0007669"/>
    <property type="project" value="UniProtKB-UniRule"/>
</dbReference>
<feature type="binding site" evidence="6">
    <location>
        <position position="106"/>
    </location>
    <ligand>
        <name>a divalent metal cation</name>
        <dbReference type="ChEBI" id="CHEBI:60240"/>
        <label>1</label>
    </ligand>
</feature>
<comment type="catalytic activity">
    <reaction evidence="6 7">
        <text>Release of N-terminal amino acids, preferentially methionine, from peptides and arylamides.</text>
        <dbReference type="EC" id="3.4.11.18"/>
    </reaction>
</comment>
<feature type="binding site" evidence="6">
    <location>
        <position position="176"/>
    </location>
    <ligand>
        <name>substrate</name>
    </ligand>
</feature>
<feature type="binding site" evidence="6">
    <location>
        <position position="234"/>
    </location>
    <ligand>
        <name>a divalent metal cation</name>
        <dbReference type="ChEBI" id="CHEBI:60240"/>
        <label>1</label>
    </ligand>
</feature>
<feature type="domain" description="Peptidase M24" evidence="8">
    <location>
        <begin position="13"/>
        <end position="239"/>
    </location>
</feature>
<comment type="subunit">
    <text evidence="6">Monomer.</text>
</comment>
<dbReference type="RefSeq" id="WP_127199001.1">
    <property type="nucleotide sequence ID" value="NZ_RZNX01000003.1"/>
</dbReference>
<keyword evidence="5 6" id="KW-0378">Hydrolase</keyword>
<feature type="binding site" evidence="6">
    <location>
        <position position="78"/>
    </location>
    <ligand>
        <name>substrate</name>
    </ligand>
</feature>
<feature type="binding site" evidence="6">
    <location>
        <position position="234"/>
    </location>
    <ligand>
        <name>a divalent metal cation</name>
        <dbReference type="ChEBI" id="CHEBI:60240"/>
        <label>2</label>
        <note>catalytic</note>
    </ligand>
</feature>
<dbReference type="OrthoDB" id="9802055at2"/>
<comment type="similarity">
    <text evidence="6">Belongs to the peptidase M24A family. Methionine aminopeptidase type 1 subfamily.</text>
</comment>
<evidence type="ECO:0000256" key="4">
    <source>
        <dbReference type="ARBA" id="ARBA00022723"/>
    </source>
</evidence>
<feature type="binding site" evidence="6">
    <location>
        <position position="169"/>
    </location>
    <ligand>
        <name>a divalent metal cation</name>
        <dbReference type="ChEBI" id="CHEBI:60240"/>
        <label>2</label>
        <note>catalytic</note>
    </ligand>
</feature>
<dbReference type="HAMAP" id="MF_01974">
    <property type="entry name" value="MetAP_1"/>
    <property type="match status" value="1"/>
</dbReference>
<dbReference type="InterPro" id="IPR036005">
    <property type="entry name" value="Creatinase/aminopeptidase-like"/>
</dbReference>
<accession>A0A3S1BSR0</accession>
<dbReference type="InterPro" id="IPR001714">
    <property type="entry name" value="Pept_M24_MAP"/>
</dbReference>
<comment type="caution">
    <text evidence="9">The sequence shown here is derived from an EMBL/GenBank/DDBJ whole genome shotgun (WGS) entry which is preliminary data.</text>
</comment>
<keyword evidence="3 6" id="KW-0645">Protease</keyword>
<dbReference type="GO" id="GO:0005829">
    <property type="term" value="C:cytosol"/>
    <property type="evidence" value="ECO:0007669"/>
    <property type="project" value="TreeGrafter"/>
</dbReference>
<proteinExistence type="inferred from homology"/>
<gene>
    <name evidence="6 9" type="primary">map</name>
    <name evidence="9" type="ORF">EJP77_09505</name>
</gene>
<dbReference type="SUPFAM" id="SSF55920">
    <property type="entry name" value="Creatinase/aminopeptidase"/>
    <property type="match status" value="1"/>
</dbReference>
<sequence length="249" mass="26867">MKVSLKTKEEIKRMREAGRILAACHREIRKLLAPGITTFEVDAFVETFLIKHKATPEQKGYRGFPYATCASVNDVVCHGFPDSRPLEAGDLVTIDIVVNKDGWLADSGWSYAIGEASPAGQYLLDKAHAALYAGIHEAVPGRRTGDIGYAVQQVVENAGLGIVTPLVGHGIGRKLHEPPDVPNIGSPRTGTLLRPGMVITVEPVVTIGETGAVFWEDDGWTIRTADGSLGAQFEHTVAILEEGPYILTE</sequence>
<dbReference type="Gene3D" id="3.90.230.10">
    <property type="entry name" value="Creatinase/methionine aminopeptidase superfamily"/>
    <property type="match status" value="1"/>
</dbReference>
<dbReference type="Proteomes" id="UP000272464">
    <property type="component" value="Unassembled WGS sequence"/>
</dbReference>
<protein>
    <recommendedName>
        <fullName evidence="6 7">Methionine aminopeptidase</fullName>
        <shortName evidence="6">MAP</shortName>
        <shortName evidence="6">MetAP</shortName>
        <ecNumber evidence="6 7">3.4.11.18</ecNumber>
    </recommendedName>
    <alternativeName>
        <fullName evidence="6">Peptidase M</fullName>
    </alternativeName>
</protein>
<dbReference type="InterPro" id="IPR000994">
    <property type="entry name" value="Pept_M24"/>
</dbReference>
<dbReference type="PANTHER" id="PTHR43330">
    <property type="entry name" value="METHIONINE AMINOPEPTIDASE"/>
    <property type="match status" value="1"/>
</dbReference>
<keyword evidence="10" id="KW-1185">Reference proteome</keyword>
<evidence type="ECO:0000256" key="1">
    <source>
        <dbReference type="ARBA" id="ARBA00002521"/>
    </source>
</evidence>
<dbReference type="Pfam" id="PF00557">
    <property type="entry name" value="Peptidase_M24"/>
    <property type="match status" value="1"/>
</dbReference>
<comment type="function">
    <text evidence="1 6">Removes the N-terminal methionine from nascent proteins. The N-terminal methionine is often cleaved when the second residue in the primary sequence is small and uncharged (Met-Ala-, Cys, Gly, Pro, Ser, Thr, or Val). Requires deformylation of the N(alpha)-formylated initiator methionine before it can be hydrolyzed.</text>
</comment>
<evidence type="ECO:0000256" key="3">
    <source>
        <dbReference type="ARBA" id="ARBA00022670"/>
    </source>
</evidence>
<dbReference type="GO" id="GO:0046872">
    <property type="term" value="F:metal ion binding"/>
    <property type="evidence" value="ECO:0007669"/>
    <property type="project" value="UniProtKB-UniRule"/>
</dbReference>
<keyword evidence="4 6" id="KW-0479">Metal-binding</keyword>